<reference evidence="1 3" key="1">
    <citation type="submission" date="2017-01" db="EMBL/GenBank/DDBJ databases">
        <title>First report of the plasmid-mediated mcr-1 gene in Citrobacter freudii.</title>
        <authorList>
            <person name="Liu J."/>
            <person name="Yang Y."/>
            <person name="Li Y."/>
            <person name="Liu D."/>
            <person name="Tuo H."/>
            <person name="Davis M."/>
            <person name="Zhang A."/>
        </authorList>
    </citation>
    <scope>NUCLEOTIDE SEQUENCE [LARGE SCALE GENOMIC DNA]</scope>
    <source>
        <strain evidence="1 3">SCC4</strain>
    </source>
</reference>
<proteinExistence type="predicted"/>
<organism evidence="2 4">
    <name type="scientific">Citrobacter braakii</name>
    <dbReference type="NCBI Taxonomy" id="57706"/>
    <lineage>
        <taxon>Bacteria</taxon>
        <taxon>Pseudomonadati</taxon>
        <taxon>Pseudomonadota</taxon>
        <taxon>Gammaproteobacteria</taxon>
        <taxon>Enterobacterales</taxon>
        <taxon>Enterobacteriaceae</taxon>
        <taxon>Citrobacter</taxon>
        <taxon>Citrobacter freundii complex</taxon>
    </lineage>
</organism>
<evidence type="ECO:0000313" key="2">
    <source>
        <dbReference type="EMBL" id="OQM42582.1"/>
    </source>
</evidence>
<sequence length="90" mass="10219">MTPTCCSYYSLWTSGTEDEDTCSLKDDGISFLRSACGSDSVLTITTRHIKHCFQMLKRHVTTLVGSGLQGIPETWRQYRTFTKSLQLTYI</sequence>
<name>A0A1R0G160_CITBR</name>
<dbReference type="EMBL" id="NAEW01000003">
    <property type="protein sequence ID" value="OQM42582.1"/>
    <property type="molecule type" value="Genomic_DNA"/>
</dbReference>
<accession>A0A1R0G160</accession>
<dbReference type="EMBL" id="MTCP01000001">
    <property type="protein sequence ID" value="OLY70588.1"/>
    <property type="molecule type" value="Genomic_DNA"/>
</dbReference>
<evidence type="ECO:0000313" key="1">
    <source>
        <dbReference type="EMBL" id="OLY70588.1"/>
    </source>
</evidence>
<evidence type="ECO:0000313" key="4">
    <source>
        <dbReference type="Proteomes" id="UP000192573"/>
    </source>
</evidence>
<comment type="caution">
    <text evidence="2">The sequence shown here is derived from an EMBL/GenBank/DDBJ whole genome shotgun (WGS) entry which is preliminary data.</text>
</comment>
<protein>
    <submittedName>
        <fullName evidence="2">Uncharacterized protein</fullName>
    </submittedName>
</protein>
<evidence type="ECO:0000313" key="3">
    <source>
        <dbReference type="Proteomes" id="UP000185597"/>
    </source>
</evidence>
<dbReference type="Proteomes" id="UP000192573">
    <property type="component" value="Unassembled WGS sequence"/>
</dbReference>
<dbReference type="AlphaFoldDB" id="A0A1R0G160"/>
<dbReference type="Proteomes" id="UP000185597">
    <property type="component" value="Unassembled WGS sequence"/>
</dbReference>
<gene>
    <name evidence="1" type="ORF">BWD41_02610</name>
    <name evidence="2" type="ORF">BZK42_08825</name>
</gene>
<reference evidence="2 4" key="2">
    <citation type="submission" date="2017-03" db="EMBL/GenBank/DDBJ databases">
        <authorList>
            <person name="Afonso C.L."/>
            <person name="Miller P.J."/>
            <person name="Scott M.A."/>
            <person name="Spackman E."/>
            <person name="Goraichik I."/>
            <person name="Dimitrov K.M."/>
            <person name="Suarez D.L."/>
            <person name="Swayne D.E."/>
        </authorList>
    </citation>
    <scope>NUCLEOTIDE SEQUENCE [LARGE SCALE GENOMIC DNA]</scope>
    <source>
        <strain evidence="2 4">ATCC 51113</strain>
    </source>
</reference>